<feature type="binding site" evidence="5">
    <location>
        <position position="188"/>
    </location>
    <ligand>
        <name>S-adenosyl-L-methionine</name>
        <dbReference type="ChEBI" id="CHEBI:59789"/>
    </ligand>
</feature>
<evidence type="ECO:0000256" key="5">
    <source>
        <dbReference type="HAMAP-Rule" id="MF_02126"/>
    </source>
</evidence>
<dbReference type="RefSeq" id="WP_323692303.1">
    <property type="nucleotide sequence ID" value="NZ_CP116341.1"/>
</dbReference>
<dbReference type="HAMAP" id="MF_02126">
    <property type="entry name" value="RF_methyltr_PrmC"/>
    <property type="match status" value="1"/>
</dbReference>
<evidence type="ECO:0000259" key="6">
    <source>
        <dbReference type="Pfam" id="PF05175"/>
    </source>
</evidence>
<dbReference type="EMBL" id="CP116341">
    <property type="protein sequence ID" value="WOV84656.1"/>
    <property type="molecule type" value="Genomic_DNA"/>
</dbReference>
<comment type="catalytic activity">
    <reaction evidence="4 5">
        <text>L-glutaminyl-[peptide chain release factor] + S-adenosyl-L-methionine = N(5)-methyl-L-glutaminyl-[peptide chain release factor] + S-adenosyl-L-homocysteine + H(+)</text>
        <dbReference type="Rhea" id="RHEA:42896"/>
        <dbReference type="Rhea" id="RHEA-COMP:10271"/>
        <dbReference type="Rhea" id="RHEA-COMP:10272"/>
        <dbReference type="ChEBI" id="CHEBI:15378"/>
        <dbReference type="ChEBI" id="CHEBI:30011"/>
        <dbReference type="ChEBI" id="CHEBI:57856"/>
        <dbReference type="ChEBI" id="CHEBI:59789"/>
        <dbReference type="ChEBI" id="CHEBI:61891"/>
        <dbReference type="EC" id="2.1.1.297"/>
    </reaction>
</comment>
<keyword evidence="1 5" id="KW-0489">Methyltransferase</keyword>
<dbReference type="Gene3D" id="1.10.8.10">
    <property type="entry name" value="DNA helicase RuvA subunit, C-terminal domain"/>
    <property type="match status" value="1"/>
</dbReference>
<dbReference type="EC" id="2.1.1.297" evidence="5"/>
<protein>
    <recommendedName>
        <fullName evidence="5">Release factor glutamine methyltransferase</fullName>
        <shortName evidence="5">RF MTase</shortName>
        <ecNumber evidence="5">2.1.1.297</ecNumber>
    </recommendedName>
    <alternativeName>
        <fullName evidence="5">N5-glutamine methyltransferase PrmC</fullName>
    </alternativeName>
    <alternativeName>
        <fullName evidence="5">Protein-(glutamine-N5) MTase PrmC</fullName>
    </alternativeName>
    <alternativeName>
        <fullName evidence="5">Protein-glutamine N-methyltransferase PrmC</fullName>
    </alternativeName>
</protein>
<evidence type="ECO:0000256" key="2">
    <source>
        <dbReference type="ARBA" id="ARBA00022679"/>
    </source>
</evidence>
<dbReference type="SUPFAM" id="SSF53335">
    <property type="entry name" value="S-adenosyl-L-methionine-dependent methyltransferases"/>
    <property type="match status" value="1"/>
</dbReference>
<keyword evidence="9" id="KW-1185">Reference proteome</keyword>
<feature type="binding site" evidence="5">
    <location>
        <begin position="123"/>
        <end position="127"/>
    </location>
    <ligand>
        <name>S-adenosyl-L-methionine</name>
        <dbReference type="ChEBI" id="CHEBI:59789"/>
    </ligand>
</feature>
<dbReference type="Pfam" id="PF17827">
    <property type="entry name" value="PrmC_N"/>
    <property type="match status" value="1"/>
</dbReference>
<dbReference type="PANTHER" id="PTHR18895">
    <property type="entry name" value="HEMK METHYLTRANSFERASE"/>
    <property type="match status" value="1"/>
</dbReference>
<dbReference type="Proteomes" id="UP001303532">
    <property type="component" value="Chromosome"/>
</dbReference>
<proteinExistence type="inferred from homology"/>
<keyword evidence="2 5" id="KW-0808">Transferase</keyword>
<dbReference type="PANTHER" id="PTHR18895:SF74">
    <property type="entry name" value="MTRF1L RELEASE FACTOR GLUTAMINE METHYLTRANSFERASE"/>
    <property type="match status" value="1"/>
</dbReference>
<dbReference type="InterPro" id="IPR004556">
    <property type="entry name" value="HemK-like"/>
</dbReference>
<evidence type="ECO:0000256" key="4">
    <source>
        <dbReference type="ARBA" id="ARBA00048391"/>
    </source>
</evidence>
<feature type="domain" description="Methyltransferase small" evidence="6">
    <location>
        <begin position="118"/>
        <end position="191"/>
    </location>
</feature>
<feature type="binding site" evidence="5">
    <location>
        <begin position="188"/>
        <end position="191"/>
    </location>
    <ligand>
        <name>substrate</name>
    </ligand>
</feature>
<dbReference type="InterPro" id="IPR002052">
    <property type="entry name" value="DNA_methylase_N6_adenine_CS"/>
</dbReference>
<comment type="caution">
    <text evidence="5">Lacks conserved residue(s) required for the propagation of feature annotation.</text>
</comment>
<evidence type="ECO:0000259" key="7">
    <source>
        <dbReference type="Pfam" id="PF17827"/>
    </source>
</evidence>
<dbReference type="InterPro" id="IPR050320">
    <property type="entry name" value="N5-glutamine_MTase"/>
</dbReference>
<evidence type="ECO:0000313" key="8">
    <source>
        <dbReference type="EMBL" id="WOV84656.1"/>
    </source>
</evidence>
<comment type="similarity">
    <text evidence="5">Belongs to the protein N5-glutamine methyltransferase family. PrmC subfamily.</text>
</comment>
<dbReference type="InterPro" id="IPR007848">
    <property type="entry name" value="Small_mtfrase_dom"/>
</dbReference>
<dbReference type="Pfam" id="PF05175">
    <property type="entry name" value="MTS"/>
    <property type="match status" value="1"/>
</dbReference>
<evidence type="ECO:0000256" key="3">
    <source>
        <dbReference type="ARBA" id="ARBA00022691"/>
    </source>
</evidence>
<dbReference type="InterPro" id="IPR029063">
    <property type="entry name" value="SAM-dependent_MTases_sf"/>
</dbReference>
<evidence type="ECO:0000313" key="9">
    <source>
        <dbReference type="Proteomes" id="UP001303532"/>
    </source>
</evidence>
<dbReference type="NCBIfam" id="TIGR00536">
    <property type="entry name" value="hemK_fam"/>
    <property type="match status" value="1"/>
</dbReference>
<dbReference type="GO" id="GO:0102559">
    <property type="term" value="F:peptide chain release factor N(5)-glutamine methyltransferase activity"/>
    <property type="evidence" value="ECO:0007669"/>
    <property type="project" value="UniProtKB-EC"/>
</dbReference>
<name>A0ABZ0KZ41_9BACL</name>
<accession>A0ABZ0KZ41</accession>
<dbReference type="InterPro" id="IPR040758">
    <property type="entry name" value="PrmC_N"/>
</dbReference>
<keyword evidence="3 5" id="KW-0949">S-adenosyl-L-methionine</keyword>
<dbReference type="PROSITE" id="PS00092">
    <property type="entry name" value="N6_MTASE"/>
    <property type="match status" value="1"/>
</dbReference>
<dbReference type="InterPro" id="IPR019874">
    <property type="entry name" value="RF_methyltr_PrmC"/>
</dbReference>
<dbReference type="NCBIfam" id="TIGR03534">
    <property type="entry name" value="RF_mod_PrmC"/>
    <property type="match status" value="1"/>
</dbReference>
<gene>
    <name evidence="5 8" type="primary">prmC</name>
    <name evidence="8" type="ORF">PGH26_01660</name>
</gene>
<sequence>MTNTIHHALKSLEAQLAEQQLDVNAAFLLLEHVTQKSRASLLADLREPLTEHQSLQFDDLSAELLTGKPIQHIIGEEWFYGRSFIVSKDVLIPRPETEELVQGALHRTVKLFGNNPIQVADIGTGSGAIAVTFQLESPEANVTATDISEAALNVARRNAERNHARITFLQGDLAQPLANGKWDVVLSNPPYIGLDEASSMSSTVLDHEPHNALFADENGLVLYRKLAETLPALMKKPGLIGLEIGYLQGEAVKRLFQNAFPTSEVEVVQDMNGKDRMIFCEIQ</sequence>
<feature type="binding site" evidence="5">
    <location>
        <position position="146"/>
    </location>
    <ligand>
        <name>S-adenosyl-L-methionine</name>
        <dbReference type="ChEBI" id="CHEBI:59789"/>
    </ligand>
</feature>
<evidence type="ECO:0000256" key="1">
    <source>
        <dbReference type="ARBA" id="ARBA00022603"/>
    </source>
</evidence>
<comment type="function">
    <text evidence="5">Methylates the class 1 translation termination release factors RF1/PrfA and RF2/PrfB on the glutamine residue of the universally conserved GGQ motif.</text>
</comment>
<organism evidence="8 9">
    <name type="scientific">Sporosarcina jeotgali</name>
    <dbReference type="NCBI Taxonomy" id="3020056"/>
    <lineage>
        <taxon>Bacteria</taxon>
        <taxon>Bacillati</taxon>
        <taxon>Bacillota</taxon>
        <taxon>Bacilli</taxon>
        <taxon>Bacillales</taxon>
        <taxon>Caryophanaceae</taxon>
        <taxon>Sporosarcina</taxon>
    </lineage>
</organism>
<feature type="domain" description="Release factor glutamine methyltransferase N-terminal" evidence="7">
    <location>
        <begin position="8"/>
        <end position="75"/>
    </location>
</feature>
<reference evidence="8 9" key="1">
    <citation type="submission" date="2023-01" db="EMBL/GenBank/DDBJ databases">
        <title>Sporosarcina sp. nov., isolated from Korean tranditional fermented seafood 'Jeotgal'.</title>
        <authorList>
            <person name="Yang A.-I."/>
        </authorList>
    </citation>
    <scope>NUCLEOTIDE SEQUENCE [LARGE SCALE GENOMIC DNA]</scope>
    <source>
        <strain evidence="8 9">B2O-1</strain>
    </source>
</reference>
<dbReference type="GO" id="GO:0032259">
    <property type="term" value="P:methylation"/>
    <property type="evidence" value="ECO:0007669"/>
    <property type="project" value="UniProtKB-KW"/>
</dbReference>
<dbReference type="Gene3D" id="3.40.50.150">
    <property type="entry name" value="Vaccinia Virus protein VP39"/>
    <property type="match status" value="1"/>
</dbReference>
<dbReference type="CDD" id="cd02440">
    <property type="entry name" value="AdoMet_MTases"/>
    <property type="match status" value="1"/>
</dbReference>